<feature type="region of interest" description="Disordered" evidence="9">
    <location>
        <begin position="78"/>
        <end position="100"/>
    </location>
</feature>
<feature type="domain" description="C2H2-type" evidence="11">
    <location>
        <begin position="504"/>
        <end position="531"/>
    </location>
</feature>
<dbReference type="SMART" id="SM00028">
    <property type="entry name" value="TPR"/>
    <property type="match status" value="3"/>
</dbReference>
<keyword evidence="4 10" id="KW-0812">Transmembrane</keyword>
<dbReference type="Gene3D" id="1.10.1450.10">
    <property type="entry name" value="Tetraspanin"/>
    <property type="match status" value="1"/>
</dbReference>
<dbReference type="InterPro" id="IPR019412">
    <property type="entry name" value="IML2/TPR_39"/>
</dbReference>
<evidence type="ECO:0000256" key="8">
    <source>
        <dbReference type="PROSITE-ProRule" id="PRU00042"/>
    </source>
</evidence>
<feature type="transmembrane region" description="Helical" evidence="10">
    <location>
        <begin position="694"/>
        <end position="718"/>
    </location>
</feature>
<dbReference type="Gene3D" id="3.30.160.60">
    <property type="entry name" value="Classic Zinc Finger"/>
    <property type="match status" value="4"/>
</dbReference>
<comment type="caution">
    <text evidence="12">The sequence shown here is derived from an EMBL/GenBank/DDBJ whole genome shotgun (WGS) entry which is preliminary data.</text>
</comment>
<dbReference type="SUPFAM" id="SSF48452">
    <property type="entry name" value="TPR-like"/>
    <property type="match status" value="1"/>
</dbReference>
<keyword evidence="13" id="KW-1185">Reference proteome</keyword>
<organism evidence="12 13">
    <name type="scientific">Mugilogobius chulae</name>
    <name type="common">yellowstripe goby</name>
    <dbReference type="NCBI Taxonomy" id="88201"/>
    <lineage>
        <taxon>Eukaryota</taxon>
        <taxon>Metazoa</taxon>
        <taxon>Chordata</taxon>
        <taxon>Craniata</taxon>
        <taxon>Vertebrata</taxon>
        <taxon>Euteleostomi</taxon>
        <taxon>Actinopterygii</taxon>
        <taxon>Neopterygii</taxon>
        <taxon>Teleostei</taxon>
        <taxon>Neoteleostei</taxon>
        <taxon>Acanthomorphata</taxon>
        <taxon>Gobiaria</taxon>
        <taxon>Gobiiformes</taxon>
        <taxon>Gobioidei</taxon>
        <taxon>Gobiidae</taxon>
        <taxon>Gobionellinae</taxon>
        <taxon>Mugilogobius</taxon>
    </lineage>
</organism>
<keyword evidence="8" id="KW-0479">Metal-binding</keyword>
<accession>A0AAW0PXM6</accession>
<gene>
    <name evidence="12" type="ORF">WMY93_003506</name>
</gene>
<keyword evidence="8" id="KW-0862">Zinc</keyword>
<keyword evidence="6 10" id="KW-1133">Transmembrane helix</keyword>
<dbReference type="Pfam" id="PF10300">
    <property type="entry name" value="Iml2-TPR_39"/>
    <property type="match status" value="1"/>
</dbReference>
<name>A0AAW0PXM6_9GOBI</name>
<dbReference type="PROSITE" id="PS50157">
    <property type="entry name" value="ZINC_FINGER_C2H2_2"/>
    <property type="match status" value="3"/>
</dbReference>
<evidence type="ECO:0000259" key="11">
    <source>
        <dbReference type="PROSITE" id="PS50157"/>
    </source>
</evidence>
<feature type="transmembrane region" description="Helical" evidence="10">
    <location>
        <begin position="821"/>
        <end position="844"/>
    </location>
</feature>
<dbReference type="EMBL" id="JBBPFD010000002">
    <property type="protein sequence ID" value="KAK7940180.1"/>
    <property type="molecule type" value="Genomic_DNA"/>
</dbReference>
<dbReference type="PROSITE" id="PS00028">
    <property type="entry name" value="ZINC_FINGER_C2H2_1"/>
    <property type="match status" value="4"/>
</dbReference>
<evidence type="ECO:0000256" key="5">
    <source>
        <dbReference type="ARBA" id="ARBA00022803"/>
    </source>
</evidence>
<evidence type="ECO:0000256" key="4">
    <source>
        <dbReference type="ARBA" id="ARBA00022692"/>
    </source>
</evidence>
<reference evidence="13" key="1">
    <citation type="submission" date="2024-04" db="EMBL/GenBank/DDBJ databases">
        <title>Salinicola lusitanus LLJ914,a marine bacterium isolated from the Okinawa Trough.</title>
        <authorList>
            <person name="Li J."/>
        </authorList>
    </citation>
    <scope>NUCLEOTIDE SEQUENCE [LARGE SCALE GENOMIC DNA]</scope>
</reference>
<dbReference type="CDD" id="cd03156">
    <property type="entry name" value="uroplakin_I_like_LEL"/>
    <property type="match status" value="1"/>
</dbReference>
<dbReference type="SUPFAM" id="SSF48652">
    <property type="entry name" value="Tetraspanin"/>
    <property type="match status" value="1"/>
</dbReference>
<keyword evidence="7 10" id="KW-0472">Membrane</keyword>
<comment type="similarity">
    <text evidence="2">Belongs to the TTC39 family.</text>
</comment>
<evidence type="ECO:0000256" key="1">
    <source>
        <dbReference type="ARBA" id="ARBA00004141"/>
    </source>
</evidence>
<dbReference type="GO" id="GO:0008270">
    <property type="term" value="F:zinc ion binding"/>
    <property type="evidence" value="ECO:0007669"/>
    <property type="project" value="UniProtKB-KW"/>
</dbReference>
<evidence type="ECO:0000256" key="2">
    <source>
        <dbReference type="ARBA" id="ARBA00006400"/>
    </source>
</evidence>
<dbReference type="PRINTS" id="PR00259">
    <property type="entry name" value="TMFOUR"/>
</dbReference>
<dbReference type="PANTHER" id="PTHR31859">
    <property type="entry name" value="TETRATRICOPEPTIDE REPEAT PROTEIN 39 FAMILY MEMBER"/>
    <property type="match status" value="1"/>
</dbReference>
<feature type="domain" description="C2H2-type" evidence="11">
    <location>
        <begin position="532"/>
        <end position="559"/>
    </location>
</feature>
<dbReference type="FunFam" id="3.30.160.60:FF:000651">
    <property type="entry name" value="Putative zinc finger protein 653"/>
    <property type="match status" value="1"/>
</dbReference>
<dbReference type="PANTHER" id="PTHR31859:SF7">
    <property type="entry name" value="TETRATRICOPEPTIDE REPEAT PROTEIN 39A"/>
    <property type="match status" value="1"/>
</dbReference>
<dbReference type="InterPro" id="IPR008952">
    <property type="entry name" value="Tetraspanin_EC2_sf"/>
</dbReference>
<evidence type="ECO:0000256" key="7">
    <source>
        <dbReference type="ARBA" id="ARBA00023136"/>
    </source>
</evidence>
<keyword evidence="8" id="KW-0863">Zinc-finger</keyword>
<evidence type="ECO:0000256" key="10">
    <source>
        <dbReference type="SAM" id="Phobius"/>
    </source>
</evidence>
<comment type="subcellular location">
    <subcellularLocation>
        <location evidence="1">Membrane</location>
        <topology evidence="1">Multi-pass membrane protein</topology>
    </subcellularLocation>
</comment>
<dbReference type="Pfam" id="PF13174">
    <property type="entry name" value="TPR_6"/>
    <property type="match status" value="1"/>
</dbReference>
<evidence type="ECO:0000256" key="9">
    <source>
        <dbReference type="SAM" id="MobiDB-lite"/>
    </source>
</evidence>
<dbReference type="InterPro" id="IPR011990">
    <property type="entry name" value="TPR-like_helical_dom_sf"/>
</dbReference>
<dbReference type="InterPro" id="IPR019734">
    <property type="entry name" value="TPR_rpt"/>
</dbReference>
<protein>
    <recommendedName>
        <fullName evidence="11">C2H2-type domain-containing protein</fullName>
    </recommendedName>
</protein>
<sequence length="1414" mass="158986">MAHTEADLVASLGTDAEVEHETGEYRHRARRRHESRKKYDVRRVYLGEAHKVWSELRRRTSLSDAGLAEYLILLHSTHTESEQDNEKTGTDTSSHNKSDGTGCVSSLRSLVHWYQEHCDACPLEPQLRSLEYQPDSSTVALWQCDSGHSFTQYLHPPQTAEASDCAQDEGGHMEEEQQSTVVMAVPKLKSLREGGGEDGLVGKQKVWCVAENEPEANAPHNSYPIEEIPPASPDLSRDVTETEPPPDWDMEGSPGPFPSEDDCEDLRAPEGREMHVLRDTSEEYQCVSLNKLDNINEESVLSGSVPPPMHLQDQSALYDPQSLQTVVNCSELPDQRNALEASQLIIITGPSYEALASEGIQLNMANGTNMEEVTCTVIGNVSYSQLCPLDAKSRLHQDHSGPGLSDQQLHLKAENPQELSPHQSRRRSRRGPVIEADGMLKMFHCPYEGCSQVYVAISSFQNHVNLVHRKGRTKVCPHPGCGKKFYLSNHLHRHMIIHSGVRDFTCETCGKSFKRKNHLEVHRRTHTGETPLQCEICGYQCRQRASLNWHMKKHTSEAQYNFTCDFCHKRFERLESVKFHKLKMKTQGSSPLKCACDKASTISSKMSCARCLKFLMFVFNGIIFLAGAGILAVGIWVKVDSGSIFSFLEKIPNAPSELGQVQNVGYLLIALGGLLVVIGFLGCCGAMRESKCMLLLFFIIVMLIFLAEVAGAIVLLVFRPLVNNLFAKFGVVAVQSIKTDYGKNSDITGLWDTTMSTLKCCGFNNYTDFTNSTYQQENGYPLMCCQDGGAPCGNSTSTAEAPTVPGCFAKIKQLIDDNSEVIIGVALGIAALELGAMVVSMSLFCSVKDKNMSNGKEANDPEKPSQMTLSESLDECMEALDLFLNNHFNESLERLRPRVNSSMYHALIYATVLEMQAMMTFQQDDITYAGNTMKSAQEVCQRFRQKSPGLSSKTGDSLSEVQLHAEVCYAECQLQRAALTFLQDENMVSFIKGGIKVRNSYLIYKDLHSFIKSHNCQKGASHLHLEGGVSFGIGAFNLTLSLFPPRILKLLEFAGFSGDKEFGLSLLKVGATAMNLRSMLCALLLLCYHTFLIIILGTGEGEVTEAEELLKPFRIRYPQGAIFLFFAGRTEEIKGNIDEAVALFEEGCKAQQAWKQFHHMCYWELMWCFTYKRDWKMAYFYADLLSRESHWSKAMYIYMKAAYLSMLPDQQARPFEEDEVLLFRQVPMFKQKIAGKSPPTEKFAIRKARRYKAPIPVKLPVPALEMMYMWNGFSMIRKRPKLTEGMLETVQDAERTLQESPEHELLVDDLCLILLLKGVCLRNQGRLQSALDCFKQICDSERRIRFDHYLVPNALVEMGLIYIEQGERDLAIKVLRKAKNSYKDYSMESRTQFRIHAALAKVKAEKAEDEDTHL</sequence>
<comment type="similarity">
    <text evidence="3">Belongs to the tetraspanin (TM4SF) family.</text>
</comment>
<feature type="region of interest" description="Disordered" evidence="9">
    <location>
        <begin position="215"/>
        <end position="262"/>
    </location>
</feature>
<evidence type="ECO:0000313" key="13">
    <source>
        <dbReference type="Proteomes" id="UP001460270"/>
    </source>
</evidence>
<feature type="transmembrane region" description="Helical" evidence="10">
    <location>
        <begin position="664"/>
        <end position="687"/>
    </location>
</feature>
<evidence type="ECO:0000256" key="6">
    <source>
        <dbReference type="ARBA" id="ARBA00022989"/>
    </source>
</evidence>
<dbReference type="Gene3D" id="1.25.40.10">
    <property type="entry name" value="Tetratricopeptide repeat domain"/>
    <property type="match status" value="1"/>
</dbReference>
<dbReference type="FunFam" id="3.30.160.60:FF:000219">
    <property type="entry name" value="Zinc finger protein 276"/>
    <property type="match status" value="1"/>
</dbReference>
<dbReference type="Pfam" id="PF00096">
    <property type="entry name" value="zf-C2H2"/>
    <property type="match status" value="2"/>
</dbReference>
<dbReference type="InterPro" id="IPR013087">
    <property type="entry name" value="Znf_C2H2_type"/>
</dbReference>
<feature type="transmembrane region" description="Helical" evidence="10">
    <location>
        <begin position="614"/>
        <end position="637"/>
    </location>
</feature>
<dbReference type="PROSITE" id="PS00421">
    <property type="entry name" value="TM4_1"/>
    <property type="match status" value="1"/>
</dbReference>
<dbReference type="InterPro" id="IPR036236">
    <property type="entry name" value="Znf_C2H2_sf"/>
</dbReference>
<dbReference type="SMART" id="SM00355">
    <property type="entry name" value="ZnF_C2H2"/>
    <property type="match status" value="5"/>
</dbReference>
<dbReference type="InterPro" id="IPR018503">
    <property type="entry name" value="Tetraspanin_CS"/>
</dbReference>
<dbReference type="SUPFAM" id="SSF57667">
    <property type="entry name" value="beta-beta-alpha zinc fingers"/>
    <property type="match status" value="2"/>
</dbReference>
<keyword evidence="5" id="KW-0802">TPR repeat</keyword>
<dbReference type="GO" id="GO:0016020">
    <property type="term" value="C:membrane"/>
    <property type="evidence" value="ECO:0007669"/>
    <property type="project" value="UniProtKB-SubCell"/>
</dbReference>
<proteinExistence type="inferred from homology"/>
<evidence type="ECO:0000256" key="3">
    <source>
        <dbReference type="ARBA" id="ARBA00006840"/>
    </source>
</evidence>
<dbReference type="FunFam" id="3.30.160.60:FF:000685">
    <property type="entry name" value="Zinc finger protein 653"/>
    <property type="match status" value="1"/>
</dbReference>
<dbReference type="InterPro" id="IPR018499">
    <property type="entry name" value="Tetraspanin/Peripherin"/>
</dbReference>
<feature type="domain" description="C2H2-type" evidence="11">
    <location>
        <begin position="474"/>
        <end position="503"/>
    </location>
</feature>
<dbReference type="Pfam" id="PF00335">
    <property type="entry name" value="Tetraspanin"/>
    <property type="match status" value="1"/>
</dbReference>
<dbReference type="Proteomes" id="UP001460270">
    <property type="component" value="Unassembled WGS sequence"/>
</dbReference>
<evidence type="ECO:0000313" key="12">
    <source>
        <dbReference type="EMBL" id="KAK7940180.1"/>
    </source>
</evidence>
<feature type="compositionally biased region" description="Basic and acidic residues" evidence="9">
    <location>
        <begin position="78"/>
        <end position="98"/>
    </location>
</feature>